<protein>
    <recommendedName>
        <fullName evidence="4">PGG domain-containing protein</fullName>
    </recommendedName>
</protein>
<dbReference type="Pfam" id="PF00023">
    <property type="entry name" value="Ank"/>
    <property type="match status" value="1"/>
</dbReference>
<dbReference type="PANTHER" id="PTHR24128:SF61">
    <property type="entry name" value="ANKYRIN REPEAT-CONTAINING PROTEIN BDA1-LIKE"/>
    <property type="match status" value="1"/>
</dbReference>
<keyword evidence="6" id="KW-1185">Reference proteome</keyword>
<keyword evidence="3" id="KW-0812">Transmembrane</keyword>
<proteinExistence type="predicted"/>
<name>A0AA86W3K9_9FABA</name>
<feature type="domain" description="PGG" evidence="4">
    <location>
        <begin position="324"/>
        <end position="400"/>
    </location>
</feature>
<dbReference type="EMBL" id="OY731407">
    <property type="protein sequence ID" value="CAJ1977410.1"/>
    <property type="molecule type" value="Genomic_DNA"/>
</dbReference>
<evidence type="ECO:0000256" key="3">
    <source>
        <dbReference type="SAM" id="Phobius"/>
    </source>
</evidence>
<dbReference type="GO" id="GO:0005886">
    <property type="term" value="C:plasma membrane"/>
    <property type="evidence" value="ECO:0007669"/>
    <property type="project" value="UniProtKB-SubCell"/>
</dbReference>
<evidence type="ECO:0000256" key="2">
    <source>
        <dbReference type="PROSITE-ProRule" id="PRU00023"/>
    </source>
</evidence>
<dbReference type="SUPFAM" id="SSF48403">
    <property type="entry name" value="Ankyrin repeat"/>
    <property type="match status" value="1"/>
</dbReference>
<dbReference type="InterPro" id="IPR026961">
    <property type="entry name" value="PGG_dom"/>
</dbReference>
<keyword evidence="2" id="KW-0040">ANK repeat</keyword>
<dbReference type="Gene3D" id="1.25.40.20">
    <property type="entry name" value="Ankyrin repeat-containing domain"/>
    <property type="match status" value="1"/>
</dbReference>
<keyword evidence="3" id="KW-1133">Transmembrane helix</keyword>
<dbReference type="InterPro" id="IPR036770">
    <property type="entry name" value="Ankyrin_rpt-contain_sf"/>
</dbReference>
<dbReference type="Proteomes" id="UP001189624">
    <property type="component" value="Chromosome 10"/>
</dbReference>
<gene>
    <name evidence="5" type="ORF">AYBTSS11_LOCUS29575</name>
</gene>
<feature type="transmembrane region" description="Helical" evidence="3">
    <location>
        <begin position="406"/>
        <end position="427"/>
    </location>
</feature>
<dbReference type="PANTHER" id="PTHR24128">
    <property type="entry name" value="HOMEOBOX PROTEIN WARIAI"/>
    <property type="match status" value="1"/>
</dbReference>
<feature type="repeat" description="ANK" evidence="2">
    <location>
        <begin position="177"/>
        <end position="198"/>
    </location>
</feature>
<feature type="repeat" description="ANK" evidence="2">
    <location>
        <begin position="69"/>
        <end position="90"/>
    </location>
</feature>
<feature type="repeat" description="ANK" evidence="2">
    <location>
        <begin position="103"/>
        <end position="127"/>
    </location>
</feature>
<dbReference type="Pfam" id="PF13962">
    <property type="entry name" value="PGG"/>
    <property type="match status" value="1"/>
</dbReference>
<feature type="transmembrane region" description="Helical" evidence="3">
    <location>
        <begin position="433"/>
        <end position="454"/>
    </location>
</feature>
<feature type="repeat" description="ANK" evidence="2">
    <location>
        <begin position="137"/>
        <end position="169"/>
    </location>
</feature>
<feature type="transmembrane region" description="Helical" evidence="3">
    <location>
        <begin position="376"/>
        <end position="399"/>
    </location>
</feature>
<dbReference type="Gramene" id="rna-AYBTSS11_LOCUS29575">
    <property type="protein sequence ID" value="CAJ1977410.1"/>
    <property type="gene ID" value="gene-AYBTSS11_LOCUS29575"/>
</dbReference>
<comment type="subcellular location">
    <subcellularLocation>
        <location evidence="1">Cell membrane</location>
        <topology evidence="1">Peripheral membrane protein</topology>
        <orientation evidence="1">Cytoplasmic side</orientation>
    </subcellularLocation>
</comment>
<dbReference type="AlphaFoldDB" id="A0AA86W3K9"/>
<evidence type="ECO:0000313" key="6">
    <source>
        <dbReference type="Proteomes" id="UP001189624"/>
    </source>
</evidence>
<keyword evidence="3" id="KW-0472">Membrane</keyword>
<organism evidence="5 6">
    <name type="scientific">Sphenostylis stenocarpa</name>
    <dbReference type="NCBI Taxonomy" id="92480"/>
    <lineage>
        <taxon>Eukaryota</taxon>
        <taxon>Viridiplantae</taxon>
        <taxon>Streptophyta</taxon>
        <taxon>Embryophyta</taxon>
        <taxon>Tracheophyta</taxon>
        <taxon>Spermatophyta</taxon>
        <taxon>Magnoliopsida</taxon>
        <taxon>eudicotyledons</taxon>
        <taxon>Gunneridae</taxon>
        <taxon>Pentapetalae</taxon>
        <taxon>rosids</taxon>
        <taxon>fabids</taxon>
        <taxon>Fabales</taxon>
        <taxon>Fabaceae</taxon>
        <taxon>Papilionoideae</taxon>
        <taxon>50 kb inversion clade</taxon>
        <taxon>NPAAA clade</taxon>
        <taxon>indigoferoid/millettioid clade</taxon>
        <taxon>Phaseoleae</taxon>
        <taxon>Sphenostylis</taxon>
    </lineage>
</organism>
<dbReference type="SMART" id="SM00248">
    <property type="entry name" value="ANK"/>
    <property type="match status" value="6"/>
</dbReference>
<dbReference type="Pfam" id="PF12796">
    <property type="entry name" value="Ank_2"/>
    <property type="match status" value="2"/>
</dbReference>
<sequence length="463" mass="51921">MDKRLVKAAATGNIDDLGRLMREDMLLLEAVSMVGAQTPLHIASACGQLSFVKEMLKLKKQFVYELNQDGFTPLHLASANGYLEVVVELLKVDHELCGIQGKDGRLPLHFAAVKGRIDVMKVLLDAGPLSVESKTARGETPLHIAVKNNQFDAVKLLVEHAKKLKKERFVLNEKDNHGNTVLHLAASRKQYEIVHLLLVEDDVAKEVMRVNWLNERGMTPLDVLMVFQSEAGDLEIYRTLVKAGAKSGREIENENENENEVGRISNNTGQSVAPMELEIIHDNQVPPTNTSNNEQSNPSTRIRYWPRVEDMKELFGYKPNRDSISDVRNILLTVASLMVTATYQAVLSPPGGVWQDDADGHTAGKSITATKSKITFWMFILGNSIGYYTSFFMIIWLTIDFPLQYPLLLLSFFMSFNYSASMSSLVPSGDWDYNFLVALAIGFGYLTPLVPSVIRRLQCRRHH</sequence>
<accession>A0AA86W3K9</accession>
<reference evidence="5" key="1">
    <citation type="submission" date="2023-10" db="EMBL/GenBank/DDBJ databases">
        <authorList>
            <person name="Domelevo Entfellner J.-B."/>
        </authorList>
    </citation>
    <scope>NUCLEOTIDE SEQUENCE</scope>
</reference>
<evidence type="ECO:0000313" key="5">
    <source>
        <dbReference type="EMBL" id="CAJ1977410.1"/>
    </source>
</evidence>
<dbReference type="PROSITE" id="PS50088">
    <property type="entry name" value="ANK_REPEAT"/>
    <property type="match status" value="4"/>
</dbReference>
<evidence type="ECO:0000259" key="4">
    <source>
        <dbReference type="Pfam" id="PF13962"/>
    </source>
</evidence>
<dbReference type="InterPro" id="IPR002110">
    <property type="entry name" value="Ankyrin_rpt"/>
</dbReference>
<dbReference type="PROSITE" id="PS50297">
    <property type="entry name" value="ANK_REP_REGION"/>
    <property type="match status" value="4"/>
</dbReference>
<evidence type="ECO:0000256" key="1">
    <source>
        <dbReference type="ARBA" id="ARBA00004413"/>
    </source>
</evidence>